<feature type="transmembrane region" description="Helical" evidence="8">
    <location>
        <begin position="58"/>
        <end position="78"/>
    </location>
</feature>
<protein>
    <recommendedName>
        <fullName evidence="8">Bcr/CflA family efflux transporter</fullName>
    </recommendedName>
</protein>
<feature type="transmembrane region" description="Helical" evidence="8">
    <location>
        <begin position="85"/>
        <end position="105"/>
    </location>
</feature>
<evidence type="ECO:0000313" key="11">
    <source>
        <dbReference type="Proteomes" id="UP000053455"/>
    </source>
</evidence>
<keyword evidence="3 8" id="KW-0813">Transport</keyword>
<comment type="subcellular location">
    <subcellularLocation>
        <location evidence="8">Cell inner membrane</location>
        <topology evidence="8">Multi-pass membrane protein</topology>
    </subcellularLocation>
    <subcellularLocation>
        <location evidence="1">Cell membrane</location>
        <topology evidence="1">Multi-pass membrane protein</topology>
    </subcellularLocation>
</comment>
<feature type="transmembrane region" description="Helical" evidence="8">
    <location>
        <begin position="380"/>
        <end position="398"/>
    </location>
</feature>
<feature type="transmembrane region" description="Helical" evidence="8">
    <location>
        <begin position="225"/>
        <end position="246"/>
    </location>
</feature>
<evidence type="ECO:0000256" key="8">
    <source>
        <dbReference type="RuleBase" id="RU365088"/>
    </source>
</evidence>
<dbReference type="InterPro" id="IPR011701">
    <property type="entry name" value="MFS"/>
</dbReference>
<feature type="transmembrane region" description="Helical" evidence="8">
    <location>
        <begin position="144"/>
        <end position="162"/>
    </location>
</feature>
<feature type="transmembrane region" description="Helical" evidence="8">
    <location>
        <begin position="111"/>
        <end position="132"/>
    </location>
</feature>
<feature type="transmembrane region" description="Helical" evidence="8">
    <location>
        <begin position="289"/>
        <end position="306"/>
    </location>
</feature>
<evidence type="ECO:0000256" key="1">
    <source>
        <dbReference type="ARBA" id="ARBA00004651"/>
    </source>
</evidence>
<dbReference type="PANTHER" id="PTHR23502:SF132">
    <property type="entry name" value="POLYAMINE TRANSPORTER 2-RELATED"/>
    <property type="match status" value="1"/>
</dbReference>
<dbReference type="PROSITE" id="PS50850">
    <property type="entry name" value="MFS"/>
    <property type="match status" value="1"/>
</dbReference>
<dbReference type="STRING" id="874156.GCA_001021555_02724"/>
<dbReference type="InterPro" id="IPR004812">
    <property type="entry name" value="Efflux_drug-R_Bcr/CmlA"/>
</dbReference>
<evidence type="ECO:0000256" key="7">
    <source>
        <dbReference type="ARBA" id="ARBA00023136"/>
    </source>
</evidence>
<feature type="transmembrane region" description="Helical" evidence="8">
    <location>
        <begin position="258"/>
        <end position="277"/>
    </location>
</feature>
<evidence type="ECO:0000256" key="4">
    <source>
        <dbReference type="ARBA" id="ARBA00022475"/>
    </source>
</evidence>
<feature type="domain" description="Major facilitator superfamily (MFS) profile" evidence="9">
    <location>
        <begin position="20"/>
        <end position="403"/>
    </location>
</feature>
<dbReference type="Gene3D" id="1.20.1720.10">
    <property type="entry name" value="Multidrug resistance protein D"/>
    <property type="match status" value="1"/>
</dbReference>
<keyword evidence="8" id="KW-0997">Cell inner membrane</keyword>
<dbReference type="GO" id="GO:0005886">
    <property type="term" value="C:plasma membrane"/>
    <property type="evidence" value="ECO:0007669"/>
    <property type="project" value="UniProtKB-SubCell"/>
</dbReference>
<dbReference type="AlphaFoldDB" id="A0A0H0XM03"/>
<keyword evidence="5 8" id="KW-0812">Transmembrane</keyword>
<dbReference type="InterPro" id="IPR036259">
    <property type="entry name" value="MFS_trans_sf"/>
</dbReference>
<accession>A0A0H0XM03</accession>
<evidence type="ECO:0000259" key="9">
    <source>
        <dbReference type="PROSITE" id="PS50850"/>
    </source>
</evidence>
<evidence type="ECO:0000256" key="5">
    <source>
        <dbReference type="ARBA" id="ARBA00022692"/>
    </source>
</evidence>
<dbReference type="Pfam" id="PF07690">
    <property type="entry name" value="MFS_1"/>
    <property type="match status" value="1"/>
</dbReference>
<comment type="similarity">
    <text evidence="2 8">Belongs to the major facilitator superfamily. Bcr/CmlA family.</text>
</comment>
<feature type="transmembrane region" description="Helical" evidence="8">
    <location>
        <begin position="318"/>
        <end position="336"/>
    </location>
</feature>
<keyword evidence="6 8" id="KW-1133">Transmembrane helix</keyword>
<dbReference type="PANTHER" id="PTHR23502">
    <property type="entry name" value="MAJOR FACILITATOR SUPERFAMILY"/>
    <property type="match status" value="1"/>
</dbReference>
<comment type="caution">
    <text evidence="8">Lacks conserved residue(s) required for the propagation of feature annotation.</text>
</comment>
<proteinExistence type="inferred from homology"/>
<reference evidence="10 11" key="1">
    <citation type="submission" date="2015-04" db="EMBL/GenBank/DDBJ databases">
        <title>The draft genome sequence of Erythrobacter marinus HWDM-33.</title>
        <authorList>
            <person name="Zhuang L."/>
            <person name="Liu Y."/>
            <person name="Shao Z."/>
        </authorList>
    </citation>
    <scope>NUCLEOTIDE SEQUENCE [LARGE SCALE GENOMIC DNA]</scope>
    <source>
        <strain evidence="10 11">HWDM-33</strain>
    </source>
</reference>
<dbReference type="SUPFAM" id="SSF103473">
    <property type="entry name" value="MFS general substrate transporter"/>
    <property type="match status" value="1"/>
</dbReference>
<feature type="transmembrane region" description="Helical" evidence="8">
    <location>
        <begin position="21"/>
        <end position="46"/>
    </location>
</feature>
<keyword evidence="11" id="KW-1185">Reference proteome</keyword>
<dbReference type="NCBIfam" id="TIGR00710">
    <property type="entry name" value="efflux_Bcr_CflA"/>
    <property type="match status" value="1"/>
</dbReference>
<dbReference type="InterPro" id="IPR020846">
    <property type="entry name" value="MFS_dom"/>
</dbReference>
<name>A0A0H0XM03_9SPHN</name>
<sequence>MSFSLSIAAIRNKPLQEREMIVLMASLMSLQAFGIDAMLPALGQMASDMGADGNSRQYVIGAYFLGGGIGAFFPGAFADRFGRRPVLALALVSYFVLSLACSLATNYTLLLAFRLVQGVLCAGLSVVPAAIVRDQVGGDKMARLMSLIMMIFLVVPILAPAIGQGIMYLLGWRAIFGAMAFVSLFVSVWAWVRLPETLQDDNRQDIRAGTILRNMREALWARESIGYVVGAALVFGSLFGFLNSSQQLISETFGSGDYFALIFGGAVVGMVVANFTNSRIVERFGARRVSHAALLAFIIISIAQLVSASLQPQSLAEFIVLMSLSMATLGFVGANFSSIAMQPFYHIAGAASSAQTAVRMSTGAVLGAVIGGSYDGTAVPLAVSMLACSLAALAIVLFSERGHLFRRLNIGKRLP</sequence>
<dbReference type="GO" id="GO:0042910">
    <property type="term" value="F:xenobiotic transmembrane transporter activity"/>
    <property type="evidence" value="ECO:0007669"/>
    <property type="project" value="InterPro"/>
</dbReference>
<dbReference type="RefSeq" id="WP_047094509.1">
    <property type="nucleotide sequence ID" value="NZ_LBHU01000004.1"/>
</dbReference>
<dbReference type="GO" id="GO:1990961">
    <property type="term" value="P:xenobiotic detoxification by transmembrane export across the plasma membrane"/>
    <property type="evidence" value="ECO:0007669"/>
    <property type="project" value="InterPro"/>
</dbReference>
<organism evidence="10 11">
    <name type="scientific">Aurantiacibacter marinus</name>
    <dbReference type="NCBI Taxonomy" id="874156"/>
    <lineage>
        <taxon>Bacteria</taxon>
        <taxon>Pseudomonadati</taxon>
        <taxon>Pseudomonadota</taxon>
        <taxon>Alphaproteobacteria</taxon>
        <taxon>Sphingomonadales</taxon>
        <taxon>Erythrobacteraceae</taxon>
        <taxon>Aurantiacibacter</taxon>
    </lineage>
</organism>
<dbReference type="EMBL" id="LBHU01000004">
    <property type="protein sequence ID" value="KLI62987.1"/>
    <property type="molecule type" value="Genomic_DNA"/>
</dbReference>
<dbReference type="CDD" id="cd17320">
    <property type="entry name" value="MFS_MdfA_MDR_like"/>
    <property type="match status" value="1"/>
</dbReference>
<evidence type="ECO:0000256" key="6">
    <source>
        <dbReference type="ARBA" id="ARBA00022989"/>
    </source>
</evidence>
<comment type="caution">
    <text evidence="10">The sequence shown here is derived from an EMBL/GenBank/DDBJ whole genome shotgun (WGS) entry which is preliminary data.</text>
</comment>
<gene>
    <name evidence="10" type="ORF">AAV99_13195</name>
</gene>
<keyword evidence="7 8" id="KW-0472">Membrane</keyword>
<keyword evidence="4" id="KW-1003">Cell membrane</keyword>
<evidence type="ECO:0000313" key="10">
    <source>
        <dbReference type="EMBL" id="KLI62987.1"/>
    </source>
</evidence>
<dbReference type="PATRIC" id="fig|874156.12.peg.2724"/>
<feature type="transmembrane region" description="Helical" evidence="8">
    <location>
        <begin position="174"/>
        <end position="194"/>
    </location>
</feature>
<evidence type="ECO:0000256" key="3">
    <source>
        <dbReference type="ARBA" id="ARBA00022448"/>
    </source>
</evidence>
<dbReference type="Proteomes" id="UP000053455">
    <property type="component" value="Unassembled WGS sequence"/>
</dbReference>
<evidence type="ECO:0000256" key="2">
    <source>
        <dbReference type="ARBA" id="ARBA00006236"/>
    </source>
</evidence>